<accession>A5D5V4</accession>
<proteinExistence type="predicted"/>
<keyword evidence="3" id="KW-1185">Reference proteome</keyword>
<dbReference type="AlphaFoldDB" id="A5D5V4"/>
<dbReference type="EMBL" id="AP009389">
    <property type="protein sequence ID" value="BAF58386.1"/>
    <property type="molecule type" value="Genomic_DNA"/>
</dbReference>
<evidence type="ECO:0000313" key="3">
    <source>
        <dbReference type="Proteomes" id="UP000006556"/>
    </source>
</evidence>
<evidence type="ECO:0000256" key="1">
    <source>
        <dbReference type="SAM" id="MobiDB-lite"/>
    </source>
</evidence>
<gene>
    <name evidence="2" type="ordered locus">PTH_0206</name>
</gene>
<sequence>MRDRQGRSIYFLVTVNKQVKVDQARAPADGAHPPEPSFDVQQEGKQFVRPKAGLHLGHGVEKPVLPGVAQRGGPVKRRHSLHPHAGGSLQHFQRPFDIGLLVAHVAAQPDICSPKHRGLRPASSRKNLRPAFLFPRPSRKTGRARVQKAFSRAPPLQPPESDPARRKLLPRPPTRSGGKGARKQLTAPAQRRRRNLRYAPDCPTLRPGAGPGKAPRQPQSVAPGRAPPAAPRGSRKIPCLQ</sequence>
<dbReference type="HOGENOM" id="CLU_1150983_0_0_9"/>
<reference evidence="3" key="1">
    <citation type="journal article" date="2008" name="Genome Res.">
        <title>The genome of Pelotomaculum thermopropionicum reveals niche-associated evolution in anaerobic microbiota.</title>
        <authorList>
            <person name="Kosaka T."/>
            <person name="Kato S."/>
            <person name="Shimoyama T."/>
            <person name="Ishii S."/>
            <person name="Abe T."/>
            <person name="Watanabe K."/>
        </authorList>
    </citation>
    <scope>NUCLEOTIDE SEQUENCE [LARGE SCALE GENOMIC DNA]</scope>
    <source>
        <strain evidence="3">DSM 13744 / JCM 10971 / SI</strain>
    </source>
</reference>
<protein>
    <submittedName>
        <fullName evidence="2">Uncharacterized protein</fullName>
    </submittedName>
</protein>
<feature type="compositionally biased region" description="Basic residues" evidence="1">
    <location>
        <begin position="137"/>
        <end position="146"/>
    </location>
</feature>
<feature type="region of interest" description="Disordered" evidence="1">
    <location>
        <begin position="112"/>
        <end position="241"/>
    </location>
</feature>
<dbReference type="KEGG" id="pth:PTH_0206"/>
<name>A5D5V4_PELTS</name>
<evidence type="ECO:0000313" key="2">
    <source>
        <dbReference type="EMBL" id="BAF58386.1"/>
    </source>
</evidence>
<organism evidence="2 3">
    <name type="scientific">Pelotomaculum thermopropionicum (strain DSM 13744 / JCM 10971 / SI)</name>
    <dbReference type="NCBI Taxonomy" id="370438"/>
    <lineage>
        <taxon>Bacteria</taxon>
        <taxon>Bacillati</taxon>
        <taxon>Bacillota</taxon>
        <taxon>Clostridia</taxon>
        <taxon>Eubacteriales</taxon>
        <taxon>Desulfotomaculaceae</taxon>
        <taxon>Pelotomaculum</taxon>
    </lineage>
</organism>
<feature type="region of interest" description="Disordered" evidence="1">
    <location>
        <begin position="23"/>
        <end position="42"/>
    </location>
</feature>
<dbReference type="Proteomes" id="UP000006556">
    <property type="component" value="Chromosome"/>
</dbReference>